<evidence type="ECO:0000256" key="1">
    <source>
        <dbReference type="ARBA" id="ARBA00004123"/>
    </source>
</evidence>
<dbReference type="GO" id="GO:0006351">
    <property type="term" value="P:DNA-templated transcription"/>
    <property type="evidence" value="ECO:0007669"/>
    <property type="project" value="InterPro"/>
</dbReference>
<feature type="region of interest" description="Disordered" evidence="5">
    <location>
        <begin position="219"/>
        <end position="238"/>
    </location>
</feature>
<accession>A0A166QN46</accession>
<dbReference type="CDD" id="cd00067">
    <property type="entry name" value="GAL4"/>
    <property type="match status" value="1"/>
</dbReference>
<name>A0A166QN46_9AGAM</name>
<dbReference type="InterPro" id="IPR036864">
    <property type="entry name" value="Zn2-C6_fun-type_DNA-bd_sf"/>
</dbReference>
<dbReference type="EMBL" id="KV417509">
    <property type="protein sequence ID" value="KZP27353.1"/>
    <property type="molecule type" value="Genomic_DNA"/>
</dbReference>
<feature type="compositionally biased region" description="Basic and acidic residues" evidence="5">
    <location>
        <begin position="53"/>
        <end position="63"/>
    </location>
</feature>
<dbReference type="SMART" id="SM00906">
    <property type="entry name" value="Fungal_trans"/>
    <property type="match status" value="1"/>
</dbReference>
<dbReference type="PROSITE" id="PS50048">
    <property type="entry name" value="ZN2_CY6_FUNGAL_2"/>
    <property type="match status" value="1"/>
</dbReference>
<evidence type="ECO:0000256" key="3">
    <source>
        <dbReference type="ARBA" id="ARBA00023125"/>
    </source>
</evidence>
<dbReference type="OrthoDB" id="4064873at2759"/>
<dbReference type="GO" id="GO:0008270">
    <property type="term" value="F:zinc ion binding"/>
    <property type="evidence" value="ECO:0007669"/>
    <property type="project" value="InterPro"/>
</dbReference>
<feature type="region of interest" description="Disordered" evidence="5">
    <location>
        <begin position="837"/>
        <end position="877"/>
    </location>
</feature>
<feature type="region of interest" description="Disordered" evidence="5">
    <location>
        <begin position="1"/>
        <end position="63"/>
    </location>
</feature>
<dbReference type="InterPro" id="IPR050987">
    <property type="entry name" value="AtrR-like"/>
</dbReference>
<dbReference type="PANTHER" id="PTHR46910">
    <property type="entry name" value="TRANSCRIPTION FACTOR PDR1"/>
    <property type="match status" value="1"/>
</dbReference>
<organism evidence="7 8">
    <name type="scientific">Athelia psychrophila</name>
    <dbReference type="NCBI Taxonomy" id="1759441"/>
    <lineage>
        <taxon>Eukaryota</taxon>
        <taxon>Fungi</taxon>
        <taxon>Dikarya</taxon>
        <taxon>Basidiomycota</taxon>
        <taxon>Agaricomycotina</taxon>
        <taxon>Agaricomycetes</taxon>
        <taxon>Agaricomycetidae</taxon>
        <taxon>Atheliales</taxon>
        <taxon>Atheliaceae</taxon>
        <taxon>Athelia</taxon>
    </lineage>
</organism>
<evidence type="ECO:0000313" key="8">
    <source>
        <dbReference type="Proteomes" id="UP000076532"/>
    </source>
</evidence>
<dbReference type="STRING" id="436010.A0A166QN46"/>
<evidence type="ECO:0000313" key="7">
    <source>
        <dbReference type="EMBL" id="KZP27353.1"/>
    </source>
</evidence>
<dbReference type="AlphaFoldDB" id="A0A166QN46"/>
<dbReference type="PROSITE" id="PS00463">
    <property type="entry name" value="ZN2_CY6_FUNGAL_1"/>
    <property type="match status" value="1"/>
</dbReference>
<dbReference type="GO" id="GO:0005634">
    <property type="term" value="C:nucleus"/>
    <property type="evidence" value="ECO:0007669"/>
    <property type="project" value="UniProtKB-SubCell"/>
</dbReference>
<dbReference type="GO" id="GO:0000981">
    <property type="term" value="F:DNA-binding transcription factor activity, RNA polymerase II-specific"/>
    <property type="evidence" value="ECO:0007669"/>
    <property type="project" value="InterPro"/>
</dbReference>
<dbReference type="SUPFAM" id="SSF57701">
    <property type="entry name" value="Zn2/Cys6 DNA-binding domain"/>
    <property type="match status" value="1"/>
</dbReference>
<dbReference type="InterPro" id="IPR001138">
    <property type="entry name" value="Zn2Cys6_DnaBD"/>
</dbReference>
<keyword evidence="4" id="KW-0539">Nucleus</keyword>
<keyword evidence="3" id="KW-0238">DNA-binding</keyword>
<evidence type="ECO:0000256" key="5">
    <source>
        <dbReference type="SAM" id="MobiDB-lite"/>
    </source>
</evidence>
<dbReference type="CDD" id="cd12148">
    <property type="entry name" value="fungal_TF_MHR"/>
    <property type="match status" value="1"/>
</dbReference>
<evidence type="ECO:0000259" key="6">
    <source>
        <dbReference type="PROSITE" id="PS50048"/>
    </source>
</evidence>
<gene>
    <name evidence="7" type="ORF">FIBSPDRAFT_314846</name>
</gene>
<dbReference type="Pfam" id="PF00172">
    <property type="entry name" value="Zn_clus"/>
    <property type="match status" value="1"/>
</dbReference>
<feature type="compositionally biased region" description="Polar residues" evidence="5">
    <location>
        <begin position="1"/>
        <end position="27"/>
    </location>
</feature>
<feature type="domain" description="Zn(2)-C6 fungal-type" evidence="6">
    <location>
        <begin position="64"/>
        <end position="92"/>
    </location>
</feature>
<evidence type="ECO:0000256" key="2">
    <source>
        <dbReference type="ARBA" id="ARBA00022723"/>
    </source>
</evidence>
<evidence type="ECO:0000256" key="4">
    <source>
        <dbReference type="ARBA" id="ARBA00023242"/>
    </source>
</evidence>
<dbReference type="InterPro" id="IPR007219">
    <property type="entry name" value="XnlR_reg_dom"/>
</dbReference>
<keyword evidence="8" id="KW-1185">Reference proteome</keyword>
<proteinExistence type="predicted"/>
<dbReference type="Gene3D" id="4.10.240.10">
    <property type="entry name" value="Zn(2)-C6 fungal-type DNA-binding domain"/>
    <property type="match status" value="1"/>
</dbReference>
<dbReference type="PANTHER" id="PTHR46910:SF3">
    <property type="entry name" value="HALOTOLERANCE PROTEIN 9-RELATED"/>
    <property type="match status" value="1"/>
</dbReference>
<dbReference type="SMART" id="SM00066">
    <property type="entry name" value="GAL4"/>
    <property type="match status" value="1"/>
</dbReference>
<sequence length="877" mass="98337">MSHNQHPMDQPGSNQPQSLHSALQMDSQQQLPQLPPAQPPRKRKKNDSSDEPSEPRRLRRSHEACARCRSKKIKCDSKHPKCSACSNAGTPCHQEDRHKQTLTLRGHTDLVEHQLKLCTALLQRHLPHFTLEALGEICAREGIHIDHVSSEEPPVQFSQRFSPPKGAFSYPAPQPPQPQMGGHPPFSGIQMPYGAQYSPPAHHMQGPPTLGYPQHFEPPPLVDAPPQIKGQDPQSNDLTNTQALAKNFGVNAAIINSLAAVTHDNEDLAVGSGGLTSGRDRRIDEATLPKDPLRWVSVELPRSRVEHNSHPSPSVKIWLPKDRATVKHIVDVYFTHLNYNRPALDQAEFERSLNELYDGRITTRHDQGFICTMYLVLALGTLNDHNRQVNKKDVSPMAGQVTLSDDWPNHSEFFDWGLFYKPEIQATISALQALILLHWYLYTERQGRTLWRLVGGLVRLAIELGLNHDPTQQGIFTNEECQLRIRLWGIVMVHDRGTSLLLGRPLGIAPNDSNTPRPSRLRSGQLSDCSEHFVHSHPMAEIQADIINSLYTPSKLSADTVTRHASRILKGLVEFKRQLPERYQRYFIGSENLPHEQRVNLIMDVSEDEGLTLLKLGISRILLLRVLFNSETLPMAQRQRALADAVATSHNIIIFHNHLIQFPDIGFFVSPIPLHIAAMVILYGHMSQAGGLEKAIVVQDIWMALDVLPRMRWRWQRKDVNGEHPLIASLAEKVLDIHLRDVVPSGDAMLLSEQDWDAESLVVVAKHEPSTPVMTTASFPPPAYAQVPMNGLGRSDSKQMPMPELPSNLFYPFFPERKIGSRTQDFTQLLAAASQQSEEYEYADESGGPGPHPQTAWMAPGSARQNGPRYHSQVAPA</sequence>
<dbReference type="Proteomes" id="UP000076532">
    <property type="component" value="Unassembled WGS sequence"/>
</dbReference>
<dbReference type="GO" id="GO:0003677">
    <property type="term" value="F:DNA binding"/>
    <property type="evidence" value="ECO:0007669"/>
    <property type="project" value="UniProtKB-KW"/>
</dbReference>
<reference evidence="7 8" key="1">
    <citation type="journal article" date="2016" name="Mol. Biol. Evol.">
        <title>Comparative Genomics of Early-Diverging Mushroom-Forming Fungi Provides Insights into the Origins of Lignocellulose Decay Capabilities.</title>
        <authorList>
            <person name="Nagy L.G."/>
            <person name="Riley R."/>
            <person name="Tritt A."/>
            <person name="Adam C."/>
            <person name="Daum C."/>
            <person name="Floudas D."/>
            <person name="Sun H."/>
            <person name="Yadav J.S."/>
            <person name="Pangilinan J."/>
            <person name="Larsson K.H."/>
            <person name="Matsuura K."/>
            <person name="Barry K."/>
            <person name="Labutti K."/>
            <person name="Kuo R."/>
            <person name="Ohm R.A."/>
            <person name="Bhattacharya S.S."/>
            <person name="Shirouzu T."/>
            <person name="Yoshinaga Y."/>
            <person name="Martin F.M."/>
            <person name="Grigoriev I.V."/>
            <person name="Hibbett D.S."/>
        </authorList>
    </citation>
    <scope>NUCLEOTIDE SEQUENCE [LARGE SCALE GENOMIC DNA]</scope>
    <source>
        <strain evidence="7 8">CBS 109695</strain>
    </source>
</reference>
<comment type="subcellular location">
    <subcellularLocation>
        <location evidence="1">Nucleus</location>
    </subcellularLocation>
</comment>
<dbReference type="Pfam" id="PF04082">
    <property type="entry name" value="Fungal_trans"/>
    <property type="match status" value="1"/>
</dbReference>
<protein>
    <recommendedName>
        <fullName evidence="6">Zn(2)-C6 fungal-type domain-containing protein</fullName>
    </recommendedName>
</protein>
<keyword evidence="2" id="KW-0479">Metal-binding</keyword>